<evidence type="ECO:0000313" key="4">
    <source>
        <dbReference type="EMBL" id="KAK2195275.1"/>
    </source>
</evidence>
<sequence length="324" mass="36262">MASYRWADVASSESCASFDRTALLILERRNKLAAAAAAAAKFPAPKDEPIDALKKTVHFMTECNSSYVDKRPYYQNTDSKSRVSFAMQVKMTLAEKPEDIPNDDDTAPLEIIPSKANTLKPQASSFAGILDENTTAEPIKSTKLVSNDAKTAGTTPDRISELTTSTHQDVEKGDVAKKATIKFLESPQNKMQKRTGMQDNIYYDDDTKEPMNPTKKVTRSTPLDEVAKKKIESIVIDRFNSNRFNNEKRGAHAPSKDHSARVYSRLKDIAIGKATRGYQNYIKKVPIEERGPDDPQTPNCKENISASLFAAVYSKWRKQLHMYD</sequence>
<dbReference type="GO" id="GO:0006398">
    <property type="term" value="P:mRNA 3'-end processing by stem-loop binding and cleavage"/>
    <property type="evidence" value="ECO:0007669"/>
    <property type="project" value="TreeGrafter"/>
</dbReference>
<keyword evidence="2" id="KW-0694">RNA-binding</keyword>
<proteinExistence type="inferred from homology"/>
<protein>
    <submittedName>
        <fullName evidence="4">Bifunctional Histone RNA hairpin-binding protein</fullName>
    </submittedName>
</protein>
<dbReference type="PANTHER" id="PTHR17408:SF0">
    <property type="entry name" value="HISTONE RNA HAIRPIN-BINDING PROTEIN"/>
    <property type="match status" value="1"/>
</dbReference>
<reference evidence="4" key="1">
    <citation type="journal article" date="2023" name="Nat. Microbiol.">
        <title>Babesia duncani multi-omics identifies virulence factors and drug targets.</title>
        <authorList>
            <person name="Singh P."/>
            <person name="Lonardi S."/>
            <person name="Liang Q."/>
            <person name="Vydyam P."/>
            <person name="Khabirova E."/>
            <person name="Fang T."/>
            <person name="Gihaz S."/>
            <person name="Thekkiniath J."/>
            <person name="Munshi M."/>
            <person name="Abel S."/>
            <person name="Ciampossin L."/>
            <person name="Batugedara G."/>
            <person name="Gupta M."/>
            <person name="Lu X.M."/>
            <person name="Lenz T."/>
            <person name="Chakravarty S."/>
            <person name="Cornillot E."/>
            <person name="Hu Y."/>
            <person name="Ma W."/>
            <person name="Gonzalez L.M."/>
            <person name="Sanchez S."/>
            <person name="Estrada K."/>
            <person name="Sanchez-Flores A."/>
            <person name="Montero E."/>
            <person name="Harb O.S."/>
            <person name="Le Roch K.G."/>
            <person name="Mamoun C.B."/>
        </authorList>
    </citation>
    <scope>NUCLEOTIDE SEQUENCE</scope>
    <source>
        <strain evidence="4">WA1</strain>
    </source>
</reference>
<organism evidence="4 5">
    <name type="scientific">Babesia duncani</name>
    <dbReference type="NCBI Taxonomy" id="323732"/>
    <lineage>
        <taxon>Eukaryota</taxon>
        <taxon>Sar</taxon>
        <taxon>Alveolata</taxon>
        <taxon>Apicomplexa</taxon>
        <taxon>Aconoidasida</taxon>
        <taxon>Piroplasmida</taxon>
        <taxon>Babesiidae</taxon>
        <taxon>Babesia</taxon>
    </lineage>
</organism>
<evidence type="ECO:0000259" key="3">
    <source>
        <dbReference type="Pfam" id="PF15247"/>
    </source>
</evidence>
<evidence type="ECO:0000256" key="2">
    <source>
        <dbReference type="ARBA" id="ARBA00022884"/>
    </source>
</evidence>
<name>A0AAD9PI49_9APIC</name>
<dbReference type="Gene3D" id="1.10.8.1120">
    <property type="entry name" value="Histone RNA hairpin-binding protein RNA-binding domain"/>
    <property type="match status" value="1"/>
</dbReference>
<dbReference type="GO" id="GO:0003729">
    <property type="term" value="F:mRNA binding"/>
    <property type="evidence" value="ECO:0007669"/>
    <property type="project" value="InterPro"/>
</dbReference>
<dbReference type="PANTHER" id="PTHR17408">
    <property type="entry name" value="HISTONE RNA HAIRPIN-BINDING PROTEIN"/>
    <property type="match status" value="1"/>
</dbReference>
<dbReference type="GO" id="GO:0005737">
    <property type="term" value="C:cytoplasm"/>
    <property type="evidence" value="ECO:0007669"/>
    <property type="project" value="TreeGrafter"/>
</dbReference>
<dbReference type="AlphaFoldDB" id="A0AAD9PI49"/>
<dbReference type="InterPro" id="IPR026502">
    <property type="entry name" value="SLBP1/SLBP2"/>
</dbReference>
<dbReference type="GO" id="GO:0071204">
    <property type="term" value="C:histone pre-mRNA 3'end processing complex"/>
    <property type="evidence" value="ECO:0007669"/>
    <property type="project" value="TreeGrafter"/>
</dbReference>
<evidence type="ECO:0000256" key="1">
    <source>
        <dbReference type="ARBA" id="ARBA00006151"/>
    </source>
</evidence>
<comment type="similarity">
    <text evidence="1">Belongs to the SLBP family.</text>
</comment>
<dbReference type="GO" id="GO:0071207">
    <property type="term" value="F:histone pre-mRNA stem-loop binding"/>
    <property type="evidence" value="ECO:0007669"/>
    <property type="project" value="TreeGrafter"/>
</dbReference>
<evidence type="ECO:0000313" key="5">
    <source>
        <dbReference type="Proteomes" id="UP001214638"/>
    </source>
</evidence>
<dbReference type="Proteomes" id="UP001214638">
    <property type="component" value="Unassembled WGS sequence"/>
</dbReference>
<comment type="caution">
    <text evidence="4">The sequence shown here is derived from an EMBL/GenBank/DDBJ whole genome shotgun (WGS) entry which is preliminary data.</text>
</comment>
<gene>
    <name evidence="4" type="ORF">BdWA1_002948</name>
</gene>
<dbReference type="RefSeq" id="XP_067802118.1">
    <property type="nucleotide sequence ID" value="XM_067947967.1"/>
</dbReference>
<keyword evidence="5" id="KW-1185">Reference proteome</keyword>
<feature type="domain" description="Histone RNA hairpin-binding protein RNA-binding" evidence="3">
    <location>
        <begin position="259"/>
        <end position="324"/>
    </location>
</feature>
<dbReference type="EMBL" id="JALLKP010000004">
    <property type="protein sequence ID" value="KAK2195275.1"/>
    <property type="molecule type" value="Genomic_DNA"/>
</dbReference>
<dbReference type="InterPro" id="IPR029344">
    <property type="entry name" value="SLBP_RNA_bind"/>
</dbReference>
<dbReference type="GO" id="GO:0051028">
    <property type="term" value="P:mRNA transport"/>
    <property type="evidence" value="ECO:0007669"/>
    <property type="project" value="TreeGrafter"/>
</dbReference>
<dbReference type="GeneID" id="94337245"/>
<dbReference type="InterPro" id="IPR038294">
    <property type="entry name" value="SLBP_RNA_bind_sf"/>
</dbReference>
<dbReference type="Pfam" id="PF15247">
    <property type="entry name" value="SLBP_RNA_bind"/>
    <property type="match status" value="1"/>
</dbReference>
<dbReference type="KEGG" id="bdw:94337245"/>
<accession>A0AAD9PI49</accession>